<evidence type="ECO:0000259" key="1">
    <source>
        <dbReference type="PROSITE" id="PS50943"/>
    </source>
</evidence>
<dbReference type="SMART" id="SM00530">
    <property type="entry name" value="HTH_XRE"/>
    <property type="match status" value="1"/>
</dbReference>
<dbReference type="InterPro" id="IPR010982">
    <property type="entry name" value="Lambda_DNA-bd_dom_sf"/>
</dbReference>
<dbReference type="SUPFAM" id="SSF47413">
    <property type="entry name" value="lambda repressor-like DNA-binding domains"/>
    <property type="match status" value="1"/>
</dbReference>
<evidence type="ECO:0000313" key="2">
    <source>
        <dbReference type="EMBL" id="GFN47286.1"/>
    </source>
</evidence>
<organism evidence="2 3">
    <name type="scientific">Candidatus Regiella insecticola</name>
    <dbReference type="NCBI Taxonomy" id="138073"/>
    <lineage>
        <taxon>Bacteria</taxon>
        <taxon>Pseudomonadati</taxon>
        <taxon>Pseudomonadota</taxon>
        <taxon>Gammaproteobacteria</taxon>
        <taxon>Enterobacterales</taxon>
        <taxon>Enterobacteriaceae</taxon>
        <taxon>aphid secondary symbionts</taxon>
        <taxon>Candidatus Regiella</taxon>
    </lineage>
</organism>
<dbReference type="AlphaFoldDB" id="A0A6L2ZR84"/>
<gene>
    <name evidence="2" type="ORF">RINTU1_32920</name>
</gene>
<name>A0A6L2ZR84_9ENTR</name>
<dbReference type="Pfam" id="PF13443">
    <property type="entry name" value="HTH_26"/>
    <property type="match status" value="1"/>
</dbReference>
<dbReference type="InterPro" id="IPR001387">
    <property type="entry name" value="Cro/C1-type_HTH"/>
</dbReference>
<dbReference type="PROSITE" id="PS50943">
    <property type="entry name" value="HTH_CROC1"/>
    <property type="match status" value="1"/>
</dbReference>
<feature type="domain" description="HTH cro/C1-type" evidence="1">
    <location>
        <begin position="16"/>
        <end position="71"/>
    </location>
</feature>
<dbReference type="EMBL" id="BLXO01000008">
    <property type="protein sequence ID" value="GFN47286.1"/>
    <property type="molecule type" value="Genomic_DNA"/>
</dbReference>
<dbReference type="GO" id="GO:0003677">
    <property type="term" value="F:DNA binding"/>
    <property type="evidence" value="ECO:0007669"/>
    <property type="project" value="InterPro"/>
</dbReference>
<dbReference type="Proteomes" id="UP000504714">
    <property type="component" value="Unassembled WGS sequence"/>
</dbReference>
<accession>A0A6L2ZR84</accession>
<evidence type="ECO:0000313" key="3">
    <source>
        <dbReference type="Proteomes" id="UP000504714"/>
    </source>
</evidence>
<sequence>MRITNAQRKKNIIKNVAYLINSRGETKASFSARSGITRTTVYKILDGMINNVQQATVNKISDFFGISCDEIECYDLEEVERKSETVSLDGNKNPSAVPIIPETEFIYSLDKTIGYLVTEYPLTYIFTSTSNVVGLKVENDFCDMFSAGDILIIKRFSISKSGNLHIYVTSQNKLVVKNKAELTRNNTDHLKFLGFIMEERV</sequence>
<proteinExistence type="predicted"/>
<dbReference type="Gene3D" id="1.10.260.40">
    <property type="entry name" value="lambda repressor-like DNA-binding domains"/>
    <property type="match status" value="1"/>
</dbReference>
<comment type="caution">
    <text evidence="2">The sequence shown here is derived from an EMBL/GenBank/DDBJ whole genome shotgun (WGS) entry which is preliminary data.</text>
</comment>
<reference evidence="2 3" key="1">
    <citation type="submission" date="2020-06" db="EMBL/GenBank/DDBJ databases">
        <title>The genome sequence of Candidatus Regiella insecticola strain Tut.</title>
        <authorList>
            <person name="Nikoh N."/>
            <person name="Tsuchida T."/>
            <person name="Koga R."/>
            <person name="Oshima K."/>
            <person name="Hattori M."/>
            <person name="Fukatsu T."/>
        </authorList>
    </citation>
    <scope>NUCLEOTIDE SEQUENCE [LARGE SCALE GENOMIC DNA]</scope>
    <source>
        <strain evidence="2 3">Tut</strain>
    </source>
</reference>
<protein>
    <recommendedName>
        <fullName evidence="1">HTH cro/C1-type domain-containing protein</fullName>
    </recommendedName>
</protein>